<gene>
    <name evidence="10" type="ORF">MUN80_22745</name>
</gene>
<keyword evidence="7" id="KW-0998">Cell outer membrane</keyword>
<comment type="subcellular location">
    <subcellularLocation>
        <location evidence="1">Cell outer membrane</location>
        <topology evidence="1">Multi-pass membrane protein</topology>
    </subcellularLocation>
</comment>
<dbReference type="Proteomes" id="UP000831785">
    <property type="component" value="Chromosome"/>
</dbReference>
<evidence type="ECO:0000256" key="7">
    <source>
        <dbReference type="ARBA" id="ARBA00023237"/>
    </source>
</evidence>
<evidence type="ECO:0000313" key="11">
    <source>
        <dbReference type="Proteomes" id="UP000831785"/>
    </source>
</evidence>
<dbReference type="InterPro" id="IPR012910">
    <property type="entry name" value="Plug_dom"/>
</dbReference>
<evidence type="ECO:0000256" key="8">
    <source>
        <dbReference type="SAM" id="SignalP"/>
    </source>
</evidence>
<dbReference type="PANTHER" id="PTHR30069">
    <property type="entry name" value="TONB-DEPENDENT OUTER MEMBRANE RECEPTOR"/>
    <property type="match status" value="1"/>
</dbReference>
<accession>A0ABY4F8W0</accession>
<evidence type="ECO:0000256" key="6">
    <source>
        <dbReference type="ARBA" id="ARBA00023136"/>
    </source>
</evidence>
<keyword evidence="10" id="KW-0675">Receptor</keyword>
<dbReference type="SUPFAM" id="SSF56935">
    <property type="entry name" value="Porins"/>
    <property type="match status" value="1"/>
</dbReference>
<evidence type="ECO:0000313" key="10">
    <source>
        <dbReference type="EMBL" id="UOQ52557.1"/>
    </source>
</evidence>
<evidence type="ECO:0000256" key="2">
    <source>
        <dbReference type="ARBA" id="ARBA00022448"/>
    </source>
</evidence>
<dbReference type="InterPro" id="IPR036942">
    <property type="entry name" value="Beta-barrel_TonB_sf"/>
</dbReference>
<evidence type="ECO:0000256" key="3">
    <source>
        <dbReference type="ARBA" id="ARBA00022452"/>
    </source>
</evidence>
<dbReference type="PANTHER" id="PTHR30069:SF29">
    <property type="entry name" value="HEMOGLOBIN AND HEMOGLOBIN-HAPTOGLOBIN-BINDING PROTEIN 1-RELATED"/>
    <property type="match status" value="1"/>
</dbReference>
<sequence>MKRLFPLLLLFLTTAFTTLGQTTSTTLSGTVRDASGQPLPGANVFLKTTFDGASTDSLGRFTFSTRSTGTLPLVITLLGYQLQEQPVALSGTAQRFTITLKAVRNQLGDVVITSGTFEASDTKRNTTFSARDVVTTAGASADVAGALNTMPGTTRNGEEGKLFVRGGGAGETRQYLDGVPLQSPYNAAVSGMPARGRFSPMLFKGMAFSTGGYSAEYGQALSAVVALTSEDLAPETQTGISLLSLGSLSLSHQHRFERASVAVTGDYMNMRPYFGLVPQRMLTAYESGGGSVALRQKTGEMGMLKLYGAYNQQRIGARQPNAEWEGGQPVNLSSNNTYLNTTFRSPLVRGWSVQTGVAATRDNQTSAITTRDAASQQHREQSMQELEQSLVGRLMLTNDSASAYWNLKVGLEGLVQRNEQRFVAEPYSKTLGQSEQRLAGFAESDIALSNKIVGRVGGRGEYSAVLGRWNAAPRLALAYQLNEKSQLSGAWGYFFQNPGSDLLLRAADPAALRFERAQHLQMTYLRSHDNRTLRLEAYSKTYAHLVRYDLQGVYNPQQVTYADPASYRSTGTGYARGLDLLWRDKKTVKNADYWISYGFIDTRRQQRFDPVLAVPTFAARHNLAVVGKYWVGKMHTQFGATYSYSSPRAYYNPNRLDGYNQDRLPSFQDLSLSASYLTKLWNNFTIVHVSCTNVLGRQNVFGYRYSSTKDASGQYASTAVLPSAPACCSWPC</sequence>
<feature type="domain" description="TonB-dependent receptor plug" evidence="9">
    <location>
        <begin position="130"/>
        <end position="220"/>
    </location>
</feature>
<name>A0ABY4F8W0_9BACT</name>
<keyword evidence="11" id="KW-1185">Reference proteome</keyword>
<dbReference type="Gene3D" id="2.40.170.20">
    <property type="entry name" value="TonB-dependent receptor, beta-barrel domain"/>
    <property type="match status" value="1"/>
</dbReference>
<keyword evidence="5 8" id="KW-0732">Signal</keyword>
<dbReference type="InterPro" id="IPR037066">
    <property type="entry name" value="Plug_dom_sf"/>
</dbReference>
<proteinExistence type="predicted"/>
<feature type="signal peptide" evidence="8">
    <location>
        <begin position="1"/>
        <end position="20"/>
    </location>
</feature>
<dbReference type="Pfam" id="PF07715">
    <property type="entry name" value="Plug"/>
    <property type="match status" value="1"/>
</dbReference>
<keyword evidence="2" id="KW-0813">Transport</keyword>
<dbReference type="InterPro" id="IPR039426">
    <property type="entry name" value="TonB-dep_rcpt-like"/>
</dbReference>
<dbReference type="SUPFAM" id="SSF49464">
    <property type="entry name" value="Carboxypeptidase regulatory domain-like"/>
    <property type="match status" value="1"/>
</dbReference>
<keyword evidence="3" id="KW-1134">Transmembrane beta strand</keyword>
<dbReference type="EMBL" id="CP095049">
    <property type="protein sequence ID" value="UOQ52557.1"/>
    <property type="molecule type" value="Genomic_DNA"/>
</dbReference>
<reference evidence="10 11" key="1">
    <citation type="submission" date="2022-04" db="EMBL/GenBank/DDBJ databases">
        <title>Hymenobacter sp. isolated from the air.</title>
        <authorList>
            <person name="Won M."/>
            <person name="Lee C.-M."/>
            <person name="Woen H.-Y."/>
            <person name="Kwon S.-W."/>
        </authorList>
    </citation>
    <scope>NUCLEOTIDE SEQUENCE [LARGE SCALE GENOMIC DNA]</scope>
    <source>
        <strain evidence="11">5116 S-27</strain>
    </source>
</reference>
<keyword evidence="4" id="KW-0812">Transmembrane</keyword>
<dbReference type="Pfam" id="PF13715">
    <property type="entry name" value="CarbopepD_reg_2"/>
    <property type="match status" value="1"/>
</dbReference>
<protein>
    <submittedName>
        <fullName evidence="10">TonB-dependent receptor</fullName>
    </submittedName>
</protein>
<dbReference type="Gene3D" id="2.60.40.1120">
    <property type="entry name" value="Carboxypeptidase-like, regulatory domain"/>
    <property type="match status" value="1"/>
</dbReference>
<evidence type="ECO:0000259" key="9">
    <source>
        <dbReference type="Pfam" id="PF07715"/>
    </source>
</evidence>
<dbReference type="RefSeq" id="WP_244716657.1">
    <property type="nucleotide sequence ID" value="NZ_CP095049.1"/>
</dbReference>
<keyword evidence="6" id="KW-0472">Membrane</keyword>
<organism evidence="10 11">
    <name type="scientific">Hymenobacter cellulosivorans</name>
    <dbReference type="NCBI Taxonomy" id="2932249"/>
    <lineage>
        <taxon>Bacteria</taxon>
        <taxon>Pseudomonadati</taxon>
        <taxon>Bacteroidota</taxon>
        <taxon>Cytophagia</taxon>
        <taxon>Cytophagales</taxon>
        <taxon>Hymenobacteraceae</taxon>
        <taxon>Hymenobacter</taxon>
    </lineage>
</organism>
<evidence type="ECO:0000256" key="4">
    <source>
        <dbReference type="ARBA" id="ARBA00022692"/>
    </source>
</evidence>
<dbReference type="InterPro" id="IPR008969">
    <property type="entry name" value="CarboxyPept-like_regulatory"/>
</dbReference>
<evidence type="ECO:0000256" key="5">
    <source>
        <dbReference type="ARBA" id="ARBA00022729"/>
    </source>
</evidence>
<feature type="chain" id="PRO_5046997265" evidence="8">
    <location>
        <begin position="21"/>
        <end position="732"/>
    </location>
</feature>
<evidence type="ECO:0000256" key="1">
    <source>
        <dbReference type="ARBA" id="ARBA00004571"/>
    </source>
</evidence>
<dbReference type="Gene3D" id="2.170.130.10">
    <property type="entry name" value="TonB-dependent receptor, plug domain"/>
    <property type="match status" value="1"/>
</dbReference>